<accession>A0A9N7Y392</accession>
<protein>
    <submittedName>
        <fullName evidence="1">Uncharacterized protein</fullName>
    </submittedName>
</protein>
<keyword evidence="2" id="KW-1185">Reference proteome</keyword>
<reference evidence="1" key="1">
    <citation type="submission" date="2020-03" db="EMBL/GenBank/DDBJ databases">
        <authorList>
            <person name="Weist P."/>
        </authorList>
    </citation>
    <scope>NUCLEOTIDE SEQUENCE</scope>
</reference>
<dbReference type="AlphaFoldDB" id="A0A9N7Y392"/>
<dbReference type="InterPro" id="IPR027897">
    <property type="entry name" value="DUF4559"/>
</dbReference>
<evidence type="ECO:0000313" key="1">
    <source>
        <dbReference type="EMBL" id="CAB1416460.1"/>
    </source>
</evidence>
<organism evidence="1 2">
    <name type="scientific">Pleuronectes platessa</name>
    <name type="common">European plaice</name>
    <dbReference type="NCBI Taxonomy" id="8262"/>
    <lineage>
        <taxon>Eukaryota</taxon>
        <taxon>Metazoa</taxon>
        <taxon>Chordata</taxon>
        <taxon>Craniata</taxon>
        <taxon>Vertebrata</taxon>
        <taxon>Euteleostomi</taxon>
        <taxon>Actinopterygii</taxon>
        <taxon>Neopterygii</taxon>
        <taxon>Teleostei</taxon>
        <taxon>Neoteleostei</taxon>
        <taxon>Acanthomorphata</taxon>
        <taxon>Carangaria</taxon>
        <taxon>Pleuronectiformes</taxon>
        <taxon>Pleuronectoidei</taxon>
        <taxon>Pleuronectidae</taxon>
        <taxon>Pleuronectes</taxon>
    </lineage>
</organism>
<dbReference type="EMBL" id="CADEAL010000209">
    <property type="protein sequence ID" value="CAB1416460.1"/>
    <property type="molecule type" value="Genomic_DNA"/>
</dbReference>
<dbReference type="PANTHER" id="PTHR35083">
    <property type="entry name" value="RGD1565685 PROTEIN"/>
    <property type="match status" value="1"/>
</dbReference>
<proteinExistence type="predicted"/>
<name>A0A9N7Y392_PLEPL</name>
<sequence length="304" mass="34873">MVSEELLLRLNDSEYKNWLKAGRCLLILKSGLHLFTSQHMRGFHKDLLSHSPLLGRPCETNACRGNQLSLACRACSEWKKAILAHQRKPKRNVYWDNCFPPSWRTDFWEVAKAYMPRGQGKVKGADQCDASALLNLITSCDCFQSVDPTFVREVIHYRNEIMHSSELRIKDEWIRRYQTTLKHLVRQFSHIPQMAKVGQEIDEMLAVDLSVSVSGLDQLDSVDSDGLVCDSLRQSEANGDLISQWEAELLQERLQELLHTDDEDAETRDTEQLKRLGGFLQANRDLGERFSAELQAIDSLQARQ</sequence>
<dbReference type="Proteomes" id="UP001153269">
    <property type="component" value="Unassembled WGS sequence"/>
</dbReference>
<evidence type="ECO:0000313" key="2">
    <source>
        <dbReference type="Proteomes" id="UP001153269"/>
    </source>
</evidence>
<gene>
    <name evidence="1" type="ORF">PLEPLA_LOCUS4251</name>
</gene>
<dbReference type="Pfam" id="PF15112">
    <property type="entry name" value="DUF4559"/>
    <property type="match status" value="1"/>
</dbReference>
<comment type="caution">
    <text evidence="1">The sequence shown here is derived from an EMBL/GenBank/DDBJ whole genome shotgun (WGS) entry which is preliminary data.</text>
</comment>
<dbReference type="PANTHER" id="PTHR35083:SF2">
    <property type="entry name" value="CHROMOSOME 17 CXORF38 HOMOLOG"/>
    <property type="match status" value="1"/>
</dbReference>